<dbReference type="Proteomes" id="UP000672032">
    <property type="component" value="Chromosome 9"/>
</dbReference>
<evidence type="ECO:0000313" key="2">
    <source>
        <dbReference type="EMBL" id="QSZ37606.1"/>
    </source>
</evidence>
<dbReference type="AlphaFoldDB" id="A0A8A3PS68"/>
<keyword evidence="3" id="KW-1185">Reference proteome</keyword>
<name>A0A8A3PS68_9HELO</name>
<evidence type="ECO:0000256" key="1">
    <source>
        <dbReference type="SAM" id="MobiDB-lite"/>
    </source>
</evidence>
<evidence type="ECO:0000313" key="3">
    <source>
        <dbReference type="Proteomes" id="UP000672032"/>
    </source>
</evidence>
<gene>
    <name evidence="2" type="ORF">DSL72_008705</name>
</gene>
<accession>A0A8A3PS68</accession>
<feature type="region of interest" description="Disordered" evidence="1">
    <location>
        <begin position="25"/>
        <end position="93"/>
    </location>
</feature>
<dbReference type="OrthoDB" id="3530177at2759"/>
<dbReference type="EMBL" id="CP063413">
    <property type="protein sequence ID" value="QSZ37606.1"/>
    <property type="molecule type" value="Genomic_DNA"/>
</dbReference>
<sequence>MDTLEWNTDLTARQKEPIITVREILQDSDSSVDDQADQADQAAETSCSQSPRKRNHQEVERSPDLTTSIRKRSIEKEQVSPAKRRRSDRGLGSIRLKIASENPNSHLIENKDKEVSDIFESPQTQSQKFESQYEDISNNNFEHIRSKPQELENNYDYISNTFESLCPSVENWIEQQKSQLETVTERINRILGLIQQGERLQQNVLTAEMASQLKNVINDITTAISQNSDVDGSSASNSINLNCQQGRVRSLINQLRVLSETTDDTQCLTELQKYARIRLELDVPYAEEEWHFVMTSFQLGKTDTKLREELERINTRGPKEFPFMLEMNRGEQADVSRQIVGLKRAIAAFYEYEY</sequence>
<protein>
    <submittedName>
        <fullName evidence="2">Uncharacterized protein</fullName>
    </submittedName>
</protein>
<proteinExistence type="predicted"/>
<reference evidence="2" key="1">
    <citation type="submission" date="2020-10" db="EMBL/GenBank/DDBJ databases">
        <title>Genome Sequence of Monilinia vaccinii-corymbosi Sheds Light on Mummy Berry Disease Infection of Blueberry and Mating Type.</title>
        <authorList>
            <person name="Yow A.G."/>
            <person name="Zhang Y."/>
            <person name="Bansal K."/>
            <person name="Eacker S.M."/>
            <person name="Sullivan S."/>
            <person name="Liachko I."/>
            <person name="Cubeta M.A."/>
            <person name="Rollins J.A."/>
            <person name="Ashrafi H."/>
        </authorList>
    </citation>
    <scope>NUCLEOTIDE SEQUENCE</scope>
    <source>
        <strain evidence="2">RL-1</strain>
    </source>
</reference>
<organism evidence="2 3">
    <name type="scientific">Monilinia vaccinii-corymbosi</name>
    <dbReference type="NCBI Taxonomy" id="61207"/>
    <lineage>
        <taxon>Eukaryota</taxon>
        <taxon>Fungi</taxon>
        <taxon>Dikarya</taxon>
        <taxon>Ascomycota</taxon>
        <taxon>Pezizomycotina</taxon>
        <taxon>Leotiomycetes</taxon>
        <taxon>Helotiales</taxon>
        <taxon>Sclerotiniaceae</taxon>
        <taxon>Monilinia</taxon>
    </lineage>
</organism>